<feature type="domain" description="GIY-YIG" evidence="1">
    <location>
        <begin position="44"/>
        <end position="142"/>
    </location>
</feature>
<dbReference type="InterPro" id="IPR000305">
    <property type="entry name" value="GIY-YIG_endonuc"/>
</dbReference>
<accession>A0A5M6ING8</accession>
<keyword evidence="3" id="KW-1185">Reference proteome</keyword>
<comment type="caution">
    <text evidence="2">The sequence shown here is derived from an EMBL/GenBank/DDBJ whole genome shotgun (WGS) entry which is preliminary data.</text>
</comment>
<name>A0A5M6ING8_9PROT</name>
<dbReference type="OrthoDB" id="7274871at2"/>
<dbReference type="Proteomes" id="UP000325255">
    <property type="component" value="Unassembled WGS sequence"/>
</dbReference>
<evidence type="ECO:0000259" key="1">
    <source>
        <dbReference type="PROSITE" id="PS50164"/>
    </source>
</evidence>
<dbReference type="InterPro" id="IPR035901">
    <property type="entry name" value="GIY-YIG_endonuc_sf"/>
</dbReference>
<dbReference type="Gene3D" id="3.40.1440.10">
    <property type="entry name" value="GIY-YIG endonuclease"/>
    <property type="match status" value="1"/>
</dbReference>
<evidence type="ECO:0000313" key="3">
    <source>
        <dbReference type="Proteomes" id="UP000325255"/>
    </source>
</evidence>
<proteinExistence type="predicted"/>
<evidence type="ECO:0000313" key="2">
    <source>
        <dbReference type="EMBL" id="KAA5609806.1"/>
    </source>
</evidence>
<sequence length="156" mass="17464">MPELILNSPDPKTLNHLIASGFCHTGTWRRSDQGHPVCDGAFPDAPGIYLFVEDERILYVGSAEQSLCKRLREYMRNQRNLAPNKRPVHHALANSINNLGNVKVYTRIISTKEEHSYCKLPVDLLLGVESGLIKSLNPPWNRRGSKAAPKDTAYDG</sequence>
<dbReference type="EMBL" id="VWPK01000043">
    <property type="protein sequence ID" value="KAA5609806.1"/>
    <property type="molecule type" value="Genomic_DNA"/>
</dbReference>
<protein>
    <recommendedName>
        <fullName evidence="1">GIY-YIG domain-containing protein</fullName>
    </recommendedName>
</protein>
<reference evidence="2 3" key="1">
    <citation type="submission" date="2019-09" db="EMBL/GenBank/DDBJ databases">
        <title>Genome sequence of Rhodovastum atsumiense, a diverse member of the Acetobacteraceae family of non-sulfur purple photosynthetic bacteria.</title>
        <authorList>
            <person name="Meyer T."/>
            <person name="Kyndt J."/>
        </authorList>
    </citation>
    <scope>NUCLEOTIDE SEQUENCE [LARGE SCALE GENOMIC DNA]</scope>
    <source>
        <strain evidence="2 3">DSM 21279</strain>
    </source>
</reference>
<organism evidence="2 3">
    <name type="scientific">Rhodovastum atsumiense</name>
    <dbReference type="NCBI Taxonomy" id="504468"/>
    <lineage>
        <taxon>Bacteria</taxon>
        <taxon>Pseudomonadati</taxon>
        <taxon>Pseudomonadota</taxon>
        <taxon>Alphaproteobacteria</taxon>
        <taxon>Acetobacterales</taxon>
        <taxon>Acetobacteraceae</taxon>
        <taxon>Rhodovastum</taxon>
    </lineage>
</organism>
<dbReference type="AlphaFoldDB" id="A0A5M6ING8"/>
<dbReference type="SUPFAM" id="SSF82771">
    <property type="entry name" value="GIY-YIG endonuclease"/>
    <property type="match status" value="1"/>
</dbReference>
<dbReference type="PROSITE" id="PS50164">
    <property type="entry name" value="GIY_YIG"/>
    <property type="match status" value="1"/>
</dbReference>
<dbReference type="RefSeq" id="WP_150043072.1">
    <property type="nucleotide sequence ID" value="NZ_OW485601.1"/>
</dbReference>
<gene>
    <name evidence="2" type="ORF">F1189_22200</name>
</gene>